<dbReference type="Pfam" id="PF12172">
    <property type="entry name" value="zf-ChsH2"/>
    <property type="match status" value="1"/>
</dbReference>
<dbReference type="Proteomes" id="UP000062973">
    <property type="component" value="Chromosome"/>
</dbReference>
<evidence type="ECO:0008006" key="5">
    <source>
        <dbReference type="Google" id="ProtNLM"/>
    </source>
</evidence>
<dbReference type="InterPro" id="IPR002878">
    <property type="entry name" value="ChsH2_C"/>
</dbReference>
<proteinExistence type="predicted"/>
<dbReference type="STRING" id="1068978.AMETH_4632"/>
<dbReference type="Pfam" id="PF01796">
    <property type="entry name" value="OB_ChsH2_C"/>
    <property type="match status" value="1"/>
</dbReference>
<sequence>MTTTEHTGPRMVGGQWIRDNDDRTALKITRCARCDSTWFPPRDVCSSCASTEVEDTLSATQGVAYASTVVRIGPPAFQPPYVLAYVDVSGVRVLAHVDADEALAPGTPVALRVGPIGTDSDGEFSSYLVAETQGGAR</sequence>
<dbReference type="InterPro" id="IPR052513">
    <property type="entry name" value="Thioester_dehydratase-like"/>
</dbReference>
<gene>
    <name evidence="3" type="ORF">AMETH_4632</name>
</gene>
<dbReference type="RefSeq" id="WP_017983552.1">
    <property type="nucleotide sequence ID" value="NZ_AQUL01000001.1"/>
</dbReference>
<dbReference type="SUPFAM" id="SSF50249">
    <property type="entry name" value="Nucleic acid-binding proteins"/>
    <property type="match status" value="1"/>
</dbReference>
<protein>
    <recommendedName>
        <fullName evidence="5">DUF35 domain-containing protein</fullName>
    </recommendedName>
</protein>
<dbReference type="OrthoDB" id="4714412at2"/>
<dbReference type="Gene3D" id="6.10.30.10">
    <property type="match status" value="1"/>
</dbReference>
<evidence type="ECO:0000313" key="3">
    <source>
        <dbReference type="EMBL" id="AIJ24724.1"/>
    </source>
</evidence>
<dbReference type="InterPro" id="IPR022002">
    <property type="entry name" value="ChsH2_Znr"/>
</dbReference>
<evidence type="ECO:0000313" key="4">
    <source>
        <dbReference type="Proteomes" id="UP000062973"/>
    </source>
</evidence>
<feature type="domain" description="ChsH2 C-terminal OB-fold" evidence="1">
    <location>
        <begin position="60"/>
        <end position="112"/>
    </location>
</feature>
<reference evidence="3 4" key="1">
    <citation type="submission" date="2014-07" db="EMBL/GenBank/DDBJ databases">
        <title>Whole Genome Sequence of the Amycolatopsis methanolica 239.</title>
        <authorList>
            <person name="Tang B."/>
        </authorList>
    </citation>
    <scope>NUCLEOTIDE SEQUENCE [LARGE SCALE GENOMIC DNA]</scope>
    <source>
        <strain evidence="3 4">239</strain>
    </source>
</reference>
<dbReference type="HOGENOM" id="CLU_1861019_0_0_11"/>
<accession>A0A076MVJ7</accession>
<evidence type="ECO:0000259" key="2">
    <source>
        <dbReference type="Pfam" id="PF12172"/>
    </source>
</evidence>
<feature type="domain" description="ChsH2 rubredoxin-like zinc ribbon" evidence="2">
    <location>
        <begin position="26"/>
        <end position="54"/>
    </location>
</feature>
<dbReference type="PATRIC" id="fig|1068978.7.peg.4976"/>
<organism evidence="3 4">
    <name type="scientific">Amycolatopsis methanolica 239</name>
    <dbReference type="NCBI Taxonomy" id="1068978"/>
    <lineage>
        <taxon>Bacteria</taxon>
        <taxon>Bacillati</taxon>
        <taxon>Actinomycetota</taxon>
        <taxon>Actinomycetes</taxon>
        <taxon>Pseudonocardiales</taxon>
        <taxon>Pseudonocardiaceae</taxon>
        <taxon>Amycolatopsis</taxon>
        <taxon>Amycolatopsis methanolica group</taxon>
    </lineage>
</organism>
<dbReference type="KEGG" id="amq:AMETH_4632"/>
<keyword evidence="4" id="KW-1185">Reference proteome</keyword>
<dbReference type="AlphaFoldDB" id="A0A076MVJ7"/>
<dbReference type="eggNOG" id="COG1545">
    <property type="taxonomic scope" value="Bacteria"/>
</dbReference>
<dbReference type="InterPro" id="IPR012340">
    <property type="entry name" value="NA-bd_OB-fold"/>
</dbReference>
<dbReference type="EMBL" id="CP009110">
    <property type="protein sequence ID" value="AIJ24724.1"/>
    <property type="molecule type" value="Genomic_DNA"/>
</dbReference>
<dbReference type="PANTHER" id="PTHR34075:SF5">
    <property type="entry name" value="BLR3430 PROTEIN"/>
    <property type="match status" value="1"/>
</dbReference>
<evidence type="ECO:0000259" key="1">
    <source>
        <dbReference type="Pfam" id="PF01796"/>
    </source>
</evidence>
<dbReference type="PANTHER" id="PTHR34075">
    <property type="entry name" value="BLR3430 PROTEIN"/>
    <property type="match status" value="1"/>
</dbReference>
<name>A0A076MVJ7_AMYME</name>